<evidence type="ECO:0000259" key="1">
    <source>
        <dbReference type="Pfam" id="PF03435"/>
    </source>
</evidence>
<gene>
    <name evidence="2" type="ORF">AVDCRST_MAG85-1946</name>
</gene>
<sequence>MSDDDARGARIVVFGATGYTGRLVAEALVDRGERPVLAGRDPSRLAAVADPLGGLPTVVADASRSESVAAALEPGDVLVSTVGPFTRLGGPAVRAAADLGATYLDSTGEGAFIREVFERHDARARSNGARLLPALGYDWAPGNLAGALALREAGDAATALDVGYFLSGNDTLAMSAGTSATTVTSLADRSYTFRDGALRTERAAARVLSFEVDGRQRPALSVGATEQLSLPRLHDGVRDVNVYLGWFGGRTRALQAFGLGVGALTALPPGRSLLRALTARAPGGRSGAGPDEATRAETGSVVVAVARAADGVPLAEVRLEGANPYTFTARFLAWAAEQARAGRIAGSGAMGPAEAFDLDVLERGMAEAGLARV</sequence>
<dbReference type="Gene3D" id="3.40.50.720">
    <property type="entry name" value="NAD(P)-binding Rossmann-like Domain"/>
    <property type="match status" value="1"/>
</dbReference>
<evidence type="ECO:0000313" key="2">
    <source>
        <dbReference type="EMBL" id="CAA9504060.1"/>
    </source>
</evidence>
<dbReference type="InterPro" id="IPR005097">
    <property type="entry name" value="Sacchrp_dh_NADP-bd"/>
</dbReference>
<dbReference type="AlphaFoldDB" id="A0A6J4SSI2"/>
<protein>
    <recommendedName>
        <fullName evidence="1">Saccharopine dehydrogenase NADP binding domain-containing protein</fullName>
    </recommendedName>
</protein>
<dbReference type="PANTHER" id="PTHR43781:SF1">
    <property type="entry name" value="SACCHAROPINE DEHYDROGENASE"/>
    <property type="match status" value="1"/>
</dbReference>
<name>A0A6J4SSI2_9ACTN</name>
<dbReference type="EMBL" id="CADCVT010000209">
    <property type="protein sequence ID" value="CAA9504060.1"/>
    <property type="molecule type" value="Genomic_DNA"/>
</dbReference>
<proteinExistence type="predicted"/>
<organism evidence="2">
    <name type="scientific">uncultured Solirubrobacteraceae bacterium</name>
    <dbReference type="NCBI Taxonomy" id="1162706"/>
    <lineage>
        <taxon>Bacteria</taxon>
        <taxon>Bacillati</taxon>
        <taxon>Actinomycetota</taxon>
        <taxon>Thermoleophilia</taxon>
        <taxon>Solirubrobacterales</taxon>
        <taxon>Solirubrobacteraceae</taxon>
        <taxon>environmental samples</taxon>
    </lineage>
</organism>
<dbReference type="InterPro" id="IPR036291">
    <property type="entry name" value="NAD(P)-bd_dom_sf"/>
</dbReference>
<reference evidence="2" key="1">
    <citation type="submission" date="2020-02" db="EMBL/GenBank/DDBJ databases">
        <authorList>
            <person name="Meier V. D."/>
        </authorList>
    </citation>
    <scope>NUCLEOTIDE SEQUENCE</scope>
    <source>
        <strain evidence="2">AVDCRST_MAG85</strain>
    </source>
</reference>
<dbReference type="PANTHER" id="PTHR43781">
    <property type="entry name" value="SACCHAROPINE DEHYDROGENASE"/>
    <property type="match status" value="1"/>
</dbReference>
<accession>A0A6J4SSI2</accession>
<feature type="domain" description="Saccharopine dehydrogenase NADP binding" evidence="1">
    <location>
        <begin position="11"/>
        <end position="126"/>
    </location>
</feature>
<dbReference type="Pfam" id="PF03435">
    <property type="entry name" value="Sacchrp_dh_NADP"/>
    <property type="match status" value="1"/>
</dbReference>
<dbReference type="SUPFAM" id="SSF51735">
    <property type="entry name" value="NAD(P)-binding Rossmann-fold domains"/>
    <property type="match status" value="1"/>
</dbReference>